<dbReference type="PATRIC" id="fig|1195246.3.peg.63"/>
<dbReference type="PANTHER" id="PTHR20883">
    <property type="entry name" value="PHYTANOYL-COA DIOXYGENASE DOMAIN CONTAINING 1"/>
    <property type="match status" value="1"/>
</dbReference>
<organism evidence="2 3">
    <name type="scientific">Alishewanella agri BL06</name>
    <dbReference type="NCBI Taxonomy" id="1195246"/>
    <lineage>
        <taxon>Bacteria</taxon>
        <taxon>Pseudomonadati</taxon>
        <taxon>Pseudomonadota</taxon>
        <taxon>Gammaproteobacteria</taxon>
        <taxon>Alteromonadales</taxon>
        <taxon>Alteromonadaceae</taxon>
        <taxon>Alishewanella</taxon>
    </lineage>
</organism>
<comment type="caution">
    <text evidence="2">The sequence shown here is derived from an EMBL/GenBank/DDBJ whole genome shotgun (WGS) entry which is preliminary data.</text>
</comment>
<evidence type="ECO:0000313" key="3">
    <source>
        <dbReference type="Proteomes" id="UP000035062"/>
    </source>
</evidence>
<dbReference type="Pfam" id="PF05721">
    <property type="entry name" value="PhyH"/>
    <property type="match status" value="1"/>
</dbReference>
<dbReference type="PANTHER" id="PTHR20883:SF48">
    <property type="entry name" value="ECTOINE DIOXYGENASE"/>
    <property type="match status" value="1"/>
</dbReference>
<protein>
    <submittedName>
        <fullName evidence="2">Phytanoyl-CoA dioxygenase</fullName>
    </submittedName>
</protein>
<evidence type="ECO:0000256" key="1">
    <source>
        <dbReference type="ARBA" id="ARBA00001954"/>
    </source>
</evidence>
<name>I9P5J7_9ALTE</name>
<comment type="cofactor">
    <cofactor evidence="1">
        <name>Fe(2+)</name>
        <dbReference type="ChEBI" id="CHEBI:29033"/>
    </cofactor>
</comment>
<keyword evidence="2" id="KW-0223">Dioxygenase</keyword>
<dbReference type="EMBL" id="AKKU01000001">
    <property type="protein sequence ID" value="EIW90267.1"/>
    <property type="molecule type" value="Genomic_DNA"/>
</dbReference>
<keyword evidence="2" id="KW-0560">Oxidoreductase</keyword>
<proteinExistence type="predicted"/>
<dbReference type="STRING" id="1195246.AGRI_00310"/>
<dbReference type="GO" id="GO:0005506">
    <property type="term" value="F:iron ion binding"/>
    <property type="evidence" value="ECO:0007669"/>
    <property type="project" value="UniProtKB-ARBA"/>
</dbReference>
<dbReference type="Proteomes" id="UP000035062">
    <property type="component" value="Unassembled WGS sequence"/>
</dbReference>
<accession>I9P5J7</accession>
<dbReference type="Gene3D" id="2.60.120.620">
    <property type="entry name" value="q2cbj1_9rhob like domain"/>
    <property type="match status" value="1"/>
</dbReference>
<gene>
    <name evidence="2" type="ORF">AGRI_00310</name>
</gene>
<dbReference type="InterPro" id="IPR008775">
    <property type="entry name" value="Phytyl_CoA_dOase-like"/>
</dbReference>
<dbReference type="GO" id="GO:0016706">
    <property type="term" value="F:2-oxoglutarate-dependent dioxygenase activity"/>
    <property type="evidence" value="ECO:0007669"/>
    <property type="project" value="UniProtKB-ARBA"/>
</dbReference>
<sequence>MKNDCHIPSKSYGILEQKYVETTQDALAEQFLAQGFAVLDVGLSEQQIQAIKNAFDELTEKYIRHYGAEKLKGCDEYHTVRAPLLVEEHDVFLQLALQPQLLDFISGMIKGVFILNQQNAITNPSRQEYNQGLWHRDLPYQHFVTSRPIAINALYCVDDFTPDNGATFVLPFSHLREEMPSAEYVRQHATQVSAKAGQFILINCMTYHAGGYNNTATARRAVNHVFNIPFFKQQIKIPGNLSAQHLTRTQRQFLGFEYEEISSVDAFISQRLKRV</sequence>
<dbReference type="SUPFAM" id="SSF51197">
    <property type="entry name" value="Clavaminate synthase-like"/>
    <property type="match status" value="1"/>
</dbReference>
<dbReference type="RefSeq" id="WP_008983045.1">
    <property type="nucleotide sequence ID" value="NZ_AKKU01000001.1"/>
</dbReference>
<keyword evidence="3" id="KW-1185">Reference proteome</keyword>
<reference evidence="2 3" key="1">
    <citation type="journal article" date="2012" name="J. Bacteriol.">
        <title>Genome Sequence of Pectin-Degrading Alishewanella agri, Isolated from Landfill Soil.</title>
        <authorList>
            <person name="Kim J."/>
            <person name="Jung J."/>
            <person name="Sung J.S."/>
            <person name="Chun J."/>
            <person name="Park W."/>
        </authorList>
    </citation>
    <scope>NUCLEOTIDE SEQUENCE [LARGE SCALE GENOMIC DNA]</scope>
    <source>
        <strain evidence="2 3">BL06</strain>
    </source>
</reference>
<dbReference type="eggNOG" id="COG5285">
    <property type="taxonomic scope" value="Bacteria"/>
</dbReference>
<evidence type="ECO:0000313" key="2">
    <source>
        <dbReference type="EMBL" id="EIW90267.1"/>
    </source>
</evidence>
<dbReference type="AlphaFoldDB" id="I9P5J7"/>